<accession>A0A2R3Q8K2</accession>
<dbReference type="RefSeq" id="WP_106682591.1">
    <property type="nucleotide sequence ID" value="NZ_CP027667.1"/>
</dbReference>
<dbReference type="AlphaFoldDB" id="A0A2R3Q8K2"/>
<gene>
    <name evidence="1" type="ORF">C6568_01690</name>
</gene>
<name>A0A2R3Q8K2_9BURK</name>
<reference evidence="1 2" key="1">
    <citation type="submission" date="2018-03" db="EMBL/GenBank/DDBJ databases">
        <title>Genome sequencing of Melaminivora sp.</title>
        <authorList>
            <person name="Kim S.-J."/>
            <person name="Heo J."/>
            <person name="Ahn J.-H."/>
            <person name="Kwon S.-W."/>
        </authorList>
    </citation>
    <scope>NUCLEOTIDE SEQUENCE [LARGE SCALE GENOMIC DNA]</scope>
    <source>
        <strain evidence="1 2">SC2-9</strain>
    </source>
</reference>
<dbReference type="KEGG" id="mela:C6568_01690"/>
<evidence type="ECO:0000313" key="2">
    <source>
        <dbReference type="Proteomes" id="UP000237925"/>
    </source>
</evidence>
<dbReference type="EMBL" id="CP027667">
    <property type="protein sequence ID" value="AVO48108.1"/>
    <property type="molecule type" value="Genomic_DNA"/>
</dbReference>
<proteinExistence type="predicted"/>
<keyword evidence="2" id="KW-1185">Reference proteome</keyword>
<organism evidence="1 2">
    <name type="scientific">Melaminivora suipulveris</name>
    <dbReference type="NCBI Taxonomy" id="2109913"/>
    <lineage>
        <taxon>Bacteria</taxon>
        <taxon>Pseudomonadati</taxon>
        <taxon>Pseudomonadota</taxon>
        <taxon>Betaproteobacteria</taxon>
        <taxon>Burkholderiales</taxon>
        <taxon>Comamonadaceae</taxon>
        <taxon>Melaminivora</taxon>
    </lineage>
</organism>
<protein>
    <submittedName>
        <fullName evidence="1">Uncharacterized protein</fullName>
    </submittedName>
</protein>
<evidence type="ECO:0000313" key="1">
    <source>
        <dbReference type="EMBL" id="AVO48108.1"/>
    </source>
</evidence>
<sequence>MAFALIAWSSSLSALSRILRPRRRAAAPDAVAGPVREPSSPRSVQLAPELVTIALPDADRPQQAADVQSAPRIMVQAPSACHWSLPSGGKLAAPRARAAAVPLRVIRRGTDGEAARLVISGRMADVCAELDRLVLH</sequence>
<dbReference type="Proteomes" id="UP000237925">
    <property type="component" value="Chromosome"/>
</dbReference>